<evidence type="ECO:0000259" key="12">
    <source>
        <dbReference type="PROSITE" id="PS50929"/>
    </source>
</evidence>
<evidence type="ECO:0008006" key="15">
    <source>
        <dbReference type="Google" id="ProtNLM"/>
    </source>
</evidence>
<dbReference type="Gene3D" id="1.20.1560.10">
    <property type="entry name" value="ABC transporter type 1, transmembrane domain"/>
    <property type="match status" value="2"/>
</dbReference>
<dbReference type="CDD" id="cd18596">
    <property type="entry name" value="ABC_6TM_VMR1_D1_like"/>
    <property type="match status" value="1"/>
</dbReference>
<keyword evidence="7" id="KW-0067">ATP-binding</keyword>
<dbReference type="GO" id="GO:0016887">
    <property type="term" value="F:ATP hydrolysis activity"/>
    <property type="evidence" value="ECO:0007669"/>
    <property type="project" value="InterPro"/>
</dbReference>
<dbReference type="SMART" id="SM00382">
    <property type="entry name" value="AAA"/>
    <property type="match status" value="2"/>
</dbReference>
<name>A0A1M3TPB2_ASPLC</name>
<keyword evidence="8 10" id="KW-1133">Transmembrane helix</keyword>
<dbReference type="CDD" id="cd03244">
    <property type="entry name" value="ABCC_MRP_domain2"/>
    <property type="match status" value="1"/>
</dbReference>
<evidence type="ECO:0000256" key="9">
    <source>
        <dbReference type="ARBA" id="ARBA00023136"/>
    </source>
</evidence>
<dbReference type="Pfam" id="PF00005">
    <property type="entry name" value="ABC_tran"/>
    <property type="match status" value="2"/>
</dbReference>
<evidence type="ECO:0000256" key="10">
    <source>
        <dbReference type="SAM" id="Phobius"/>
    </source>
</evidence>
<feature type="domain" description="ABC transmembrane type-1" evidence="12">
    <location>
        <begin position="108"/>
        <end position="402"/>
    </location>
</feature>
<evidence type="ECO:0000256" key="4">
    <source>
        <dbReference type="ARBA" id="ARBA00022692"/>
    </source>
</evidence>
<dbReference type="OrthoDB" id="6500128at2759"/>
<dbReference type="Proteomes" id="UP000184063">
    <property type="component" value="Unassembled WGS sequence"/>
</dbReference>
<dbReference type="InterPro" id="IPR011527">
    <property type="entry name" value="ABC1_TM_dom"/>
</dbReference>
<dbReference type="FunFam" id="3.40.50.300:FF:000610">
    <property type="entry name" value="Multidrug resistance-associated ABC transporter"/>
    <property type="match status" value="1"/>
</dbReference>
<keyword evidence="5" id="KW-0677">Repeat</keyword>
<evidence type="ECO:0000256" key="8">
    <source>
        <dbReference type="ARBA" id="ARBA00022989"/>
    </source>
</evidence>
<dbReference type="PANTHER" id="PTHR24223:SF456">
    <property type="entry name" value="MULTIDRUG RESISTANCE-ASSOCIATED PROTEIN LETHAL(2)03659"/>
    <property type="match status" value="1"/>
</dbReference>
<feature type="transmembrane region" description="Helical" evidence="10">
    <location>
        <begin position="955"/>
        <end position="977"/>
    </location>
</feature>
<evidence type="ECO:0000313" key="14">
    <source>
        <dbReference type="Proteomes" id="UP000184063"/>
    </source>
</evidence>
<dbReference type="GO" id="GO:0016020">
    <property type="term" value="C:membrane"/>
    <property type="evidence" value="ECO:0007669"/>
    <property type="project" value="UniProtKB-SubCell"/>
</dbReference>
<keyword evidence="6" id="KW-0547">Nucleotide-binding</keyword>
<evidence type="ECO:0000256" key="1">
    <source>
        <dbReference type="ARBA" id="ARBA00004141"/>
    </source>
</evidence>
<dbReference type="InterPro" id="IPR017871">
    <property type="entry name" value="ABC_transporter-like_CS"/>
</dbReference>
<dbReference type="Pfam" id="PF00664">
    <property type="entry name" value="ABC_membrane"/>
    <property type="match status" value="2"/>
</dbReference>
<sequence>MRLWRILASAFRRVSLPGSYNVLPEGGTFDREGSTGLFGRWTFSWAGPIRYIANRTSSLEIDDLPQVPSEYSAMGLRSAFSVKQSDGLHTSKQHFISIVWHLAYKTLLILALLTVACVVLGFAPQAALFGLLRSIEEDRRGSSAWVYVLGLCFPLVVSAVLDHRRYWISYRSLSLRLQNHLMVALFDKAVTFDSFPGTGRSADSEDGSMGSKQCSGNLTNLMAVDVKRVSDFVSNSSSVYETPLRLLISSMVLIKLVGWQSLSVSILILFLFWPLNNYAIEQYSRSQKALMEYRDRKLASVTEALHGIRQIKFSATEEQWEEKINALRAAELEVQREAFQWNLVLMSFYLLTPTVLSTVLLTVYPLLHGSLSPATAFTAMSILNTVQNSFNAVPSVITAGSNCIRSAKRLSEYLDTLQHLPSVLPSRSIDFCEASLTWRGSSGYNAEVLKNVNMSIPQNRLTLITGPTGAGKSLLLAAMLGECDILNGTIKAPTGRDWTPISEKYHGWLLEDTIAYVAQTPWIEALTIRDNILFGLPFDARRYKQVIFACALESDLQAMVEGDETQLGPNGVNLSGGQKARLCLARALYSRATVLLLDDIFSSVDVHTAAHLCHYALAGPLARDRTRILVTHHVSLCRAHAQGIVHVNGGIAHFDPVANPETQDEVDGSWTDHLDIKPFVKGASHRSSDNDTAIRSSQKFIVEETRGKGAVKWTVLQDYIQQSGTHSYWTCLVMAFLSYSVLMLSRTWWLGKWSQSYQSQASDEQYNVSYYAKIYITLSVLVCTVGATRSYFAMIGSLRASEVLFRRFLHQVLRMPLRWIDTVPLGRILNRFSNDFNLVDSQLGDDMRAILSYGMDVLMAVVPSLIINPFSLISSFILGLITARYANWYLVAARQIKRLDSVARSPIYDHLESCMAGLWTIRAFGKTRVYQEQFRQRLDRRARTQWHSWLFNQWLAVRLDMIGAVFTAICAAAVVLLEVEASIAGFAINFTLKLTQSISFGIRNYASLELDLNSVERVLEYCHMETESDGGNPAPAGWPYDGTLEVRNLSVQYAPDIEPALHNVTFRVERNQRIGIVGRTGAGKSSLALSLFRVLEPCAGQILIDGLDISTIRLHDIRSRLAIIPQSPFLFKGTVRSNLDPSGNCEDSQLIHALSRVNWSSATSSDNHQHIRTNITLEQYPSILNHPVSDGGSNFSHGQRQLLCLARELLRMPRILVLDEATSAVDKETDGLVQRSIRLEFGRNGTTLLVVAHRLSTVADFDRILVLGGGTVLEFGSPAELVRRKNGAFRHMVETDAERELLYKEIFARQKQMYC</sequence>
<dbReference type="Gene3D" id="3.40.50.300">
    <property type="entry name" value="P-loop containing nucleotide triphosphate hydrolases"/>
    <property type="match status" value="2"/>
</dbReference>
<dbReference type="PROSITE" id="PS50929">
    <property type="entry name" value="ABC_TM1F"/>
    <property type="match status" value="2"/>
</dbReference>
<feature type="transmembrane region" description="Helical" evidence="10">
    <location>
        <begin position="102"/>
        <end position="124"/>
    </location>
</feature>
<keyword evidence="9 10" id="KW-0472">Membrane</keyword>
<keyword evidence="3" id="KW-0813">Transport</keyword>
<organism evidence="13 14">
    <name type="scientific">Aspergillus luchuensis (strain CBS 106.47)</name>
    <dbReference type="NCBI Taxonomy" id="1137211"/>
    <lineage>
        <taxon>Eukaryota</taxon>
        <taxon>Fungi</taxon>
        <taxon>Dikarya</taxon>
        <taxon>Ascomycota</taxon>
        <taxon>Pezizomycotina</taxon>
        <taxon>Eurotiomycetes</taxon>
        <taxon>Eurotiomycetidae</taxon>
        <taxon>Eurotiales</taxon>
        <taxon>Aspergillaceae</taxon>
        <taxon>Aspergillus</taxon>
        <taxon>Aspergillus subgen. Circumdati</taxon>
    </lineage>
</organism>
<dbReference type="InterPro" id="IPR003593">
    <property type="entry name" value="AAA+_ATPase"/>
</dbReference>
<dbReference type="InterPro" id="IPR036640">
    <property type="entry name" value="ABC1_TM_sf"/>
</dbReference>
<dbReference type="EMBL" id="KV878239">
    <property type="protein sequence ID" value="OJZ88708.1"/>
    <property type="molecule type" value="Genomic_DNA"/>
</dbReference>
<dbReference type="InterPro" id="IPR003439">
    <property type="entry name" value="ABC_transporter-like_ATP-bd"/>
</dbReference>
<reference evidence="14" key="1">
    <citation type="journal article" date="2017" name="Genome Biol.">
        <title>Comparative genomics reveals high biological diversity and specific adaptations in the industrially and medically important fungal genus Aspergillus.</title>
        <authorList>
            <person name="de Vries R.P."/>
            <person name="Riley R."/>
            <person name="Wiebenga A."/>
            <person name="Aguilar-Osorio G."/>
            <person name="Amillis S."/>
            <person name="Uchima C.A."/>
            <person name="Anderluh G."/>
            <person name="Asadollahi M."/>
            <person name="Askin M."/>
            <person name="Barry K."/>
            <person name="Battaglia E."/>
            <person name="Bayram O."/>
            <person name="Benocci T."/>
            <person name="Braus-Stromeyer S.A."/>
            <person name="Caldana C."/>
            <person name="Canovas D."/>
            <person name="Cerqueira G.C."/>
            <person name="Chen F."/>
            <person name="Chen W."/>
            <person name="Choi C."/>
            <person name="Clum A."/>
            <person name="Dos Santos R.A."/>
            <person name="Damasio A.R."/>
            <person name="Diallinas G."/>
            <person name="Emri T."/>
            <person name="Fekete E."/>
            <person name="Flipphi M."/>
            <person name="Freyberg S."/>
            <person name="Gallo A."/>
            <person name="Gournas C."/>
            <person name="Habgood R."/>
            <person name="Hainaut M."/>
            <person name="Harispe M.L."/>
            <person name="Henrissat B."/>
            <person name="Hilden K.S."/>
            <person name="Hope R."/>
            <person name="Hossain A."/>
            <person name="Karabika E."/>
            <person name="Karaffa L."/>
            <person name="Karanyi Z."/>
            <person name="Krasevec N."/>
            <person name="Kuo A."/>
            <person name="Kusch H."/>
            <person name="LaButti K."/>
            <person name="Lagendijk E.L."/>
            <person name="Lapidus A."/>
            <person name="Levasseur A."/>
            <person name="Lindquist E."/>
            <person name="Lipzen A."/>
            <person name="Logrieco A.F."/>
            <person name="MacCabe A."/>
            <person name="Maekelae M.R."/>
            <person name="Malavazi I."/>
            <person name="Melin P."/>
            <person name="Meyer V."/>
            <person name="Mielnichuk N."/>
            <person name="Miskei M."/>
            <person name="Molnar A.P."/>
            <person name="Mule G."/>
            <person name="Ngan C.Y."/>
            <person name="Orejas M."/>
            <person name="Orosz E."/>
            <person name="Ouedraogo J.P."/>
            <person name="Overkamp K.M."/>
            <person name="Park H.-S."/>
            <person name="Perrone G."/>
            <person name="Piumi F."/>
            <person name="Punt P.J."/>
            <person name="Ram A.F."/>
            <person name="Ramon A."/>
            <person name="Rauscher S."/>
            <person name="Record E."/>
            <person name="Riano-Pachon D.M."/>
            <person name="Robert V."/>
            <person name="Roehrig J."/>
            <person name="Ruller R."/>
            <person name="Salamov A."/>
            <person name="Salih N.S."/>
            <person name="Samson R.A."/>
            <person name="Sandor E."/>
            <person name="Sanguinetti M."/>
            <person name="Schuetze T."/>
            <person name="Sepcic K."/>
            <person name="Shelest E."/>
            <person name="Sherlock G."/>
            <person name="Sophianopoulou V."/>
            <person name="Squina F.M."/>
            <person name="Sun H."/>
            <person name="Susca A."/>
            <person name="Todd R.B."/>
            <person name="Tsang A."/>
            <person name="Unkles S.E."/>
            <person name="van de Wiele N."/>
            <person name="van Rossen-Uffink D."/>
            <person name="Oliveira J.V."/>
            <person name="Vesth T.C."/>
            <person name="Visser J."/>
            <person name="Yu J.-H."/>
            <person name="Zhou M."/>
            <person name="Andersen M.R."/>
            <person name="Archer D.B."/>
            <person name="Baker S.E."/>
            <person name="Benoit I."/>
            <person name="Brakhage A.A."/>
            <person name="Braus G.H."/>
            <person name="Fischer R."/>
            <person name="Frisvad J.C."/>
            <person name="Goldman G.H."/>
            <person name="Houbraken J."/>
            <person name="Oakley B."/>
            <person name="Pocsi I."/>
            <person name="Scazzocchio C."/>
            <person name="Seiboth B."/>
            <person name="vanKuyk P.A."/>
            <person name="Wortman J."/>
            <person name="Dyer P.S."/>
            <person name="Grigoriev I.V."/>
        </authorList>
    </citation>
    <scope>NUCLEOTIDE SEQUENCE [LARGE SCALE GENOMIC DNA]</scope>
    <source>
        <strain evidence="14">CBS 106.47</strain>
    </source>
</reference>
<dbReference type="InterPro" id="IPR050173">
    <property type="entry name" value="ABC_transporter_C-like"/>
</dbReference>
<dbReference type="CDD" id="cd18604">
    <property type="entry name" value="ABC_6TM_VMR1_D2_like"/>
    <property type="match status" value="1"/>
</dbReference>
<dbReference type="VEuPathDB" id="FungiDB:ASPFODRAFT_59428"/>
<evidence type="ECO:0000313" key="13">
    <source>
        <dbReference type="EMBL" id="OJZ88708.1"/>
    </source>
</evidence>
<feature type="transmembrane region" description="Helical" evidence="10">
    <location>
        <begin position="857"/>
        <end position="881"/>
    </location>
</feature>
<feature type="transmembrane region" description="Helical" evidence="10">
    <location>
        <begin position="728"/>
        <end position="750"/>
    </location>
</feature>
<feature type="domain" description="ABC transporter" evidence="11">
    <location>
        <begin position="426"/>
        <end position="674"/>
    </location>
</feature>
<dbReference type="CDD" id="cd03250">
    <property type="entry name" value="ABCC_MRP_domain1"/>
    <property type="match status" value="1"/>
</dbReference>
<feature type="domain" description="ABC transmembrane type-1" evidence="12">
    <location>
        <begin position="740"/>
        <end position="1010"/>
    </location>
</feature>
<dbReference type="PANTHER" id="PTHR24223">
    <property type="entry name" value="ATP-BINDING CASSETTE SUB-FAMILY C"/>
    <property type="match status" value="1"/>
</dbReference>
<dbReference type="InterPro" id="IPR027417">
    <property type="entry name" value="P-loop_NTPase"/>
</dbReference>
<evidence type="ECO:0000256" key="2">
    <source>
        <dbReference type="ARBA" id="ARBA00009726"/>
    </source>
</evidence>
<evidence type="ECO:0000256" key="3">
    <source>
        <dbReference type="ARBA" id="ARBA00022448"/>
    </source>
</evidence>
<proteinExistence type="inferred from homology"/>
<evidence type="ECO:0000259" key="11">
    <source>
        <dbReference type="PROSITE" id="PS50893"/>
    </source>
</evidence>
<evidence type="ECO:0000256" key="6">
    <source>
        <dbReference type="ARBA" id="ARBA00022741"/>
    </source>
</evidence>
<dbReference type="PROSITE" id="PS50893">
    <property type="entry name" value="ABC_TRANSPORTER_2"/>
    <property type="match status" value="2"/>
</dbReference>
<dbReference type="PROSITE" id="PS00211">
    <property type="entry name" value="ABC_TRANSPORTER_1"/>
    <property type="match status" value="2"/>
</dbReference>
<dbReference type="SUPFAM" id="SSF90123">
    <property type="entry name" value="ABC transporter transmembrane region"/>
    <property type="match status" value="2"/>
</dbReference>
<dbReference type="FunFam" id="1.20.1560.10:FF:000013">
    <property type="entry name" value="ABC transporter C family member 2"/>
    <property type="match status" value="1"/>
</dbReference>
<evidence type="ECO:0000256" key="5">
    <source>
        <dbReference type="ARBA" id="ARBA00022737"/>
    </source>
</evidence>
<dbReference type="GO" id="GO:0005524">
    <property type="term" value="F:ATP binding"/>
    <property type="evidence" value="ECO:0007669"/>
    <property type="project" value="UniProtKB-KW"/>
</dbReference>
<dbReference type="GO" id="GO:0005737">
    <property type="term" value="C:cytoplasm"/>
    <property type="evidence" value="ECO:0007669"/>
    <property type="project" value="UniProtKB-ARBA"/>
</dbReference>
<protein>
    <recommendedName>
        <fullName evidence="15">ABC transporter domain-containing protein</fullName>
    </recommendedName>
</protein>
<dbReference type="SUPFAM" id="SSF52540">
    <property type="entry name" value="P-loop containing nucleoside triphosphate hydrolases"/>
    <property type="match status" value="2"/>
</dbReference>
<feature type="domain" description="ABC transporter" evidence="11">
    <location>
        <begin position="1046"/>
        <end position="1294"/>
    </location>
</feature>
<feature type="transmembrane region" description="Helical" evidence="10">
    <location>
        <begin position="346"/>
        <end position="367"/>
    </location>
</feature>
<feature type="transmembrane region" description="Helical" evidence="10">
    <location>
        <begin position="770"/>
        <end position="792"/>
    </location>
</feature>
<keyword evidence="4 10" id="KW-0812">Transmembrane</keyword>
<comment type="similarity">
    <text evidence="2">Belongs to the ABC transporter superfamily. ABCC family. Conjugate transporter (TC 3.A.1.208) subfamily.</text>
</comment>
<feature type="transmembrane region" description="Helical" evidence="10">
    <location>
        <begin position="144"/>
        <end position="161"/>
    </location>
</feature>
<accession>A0A1M3TPB2</accession>
<comment type="subcellular location">
    <subcellularLocation>
        <location evidence="1">Membrane</location>
        <topology evidence="1">Multi-pass membrane protein</topology>
    </subcellularLocation>
</comment>
<dbReference type="GO" id="GO:0140359">
    <property type="term" value="F:ABC-type transporter activity"/>
    <property type="evidence" value="ECO:0007669"/>
    <property type="project" value="InterPro"/>
</dbReference>
<gene>
    <name evidence="13" type="ORF">ASPFODRAFT_59428</name>
</gene>
<evidence type="ECO:0000256" key="7">
    <source>
        <dbReference type="ARBA" id="ARBA00022840"/>
    </source>
</evidence>